<reference evidence="2" key="1">
    <citation type="journal article" date="2020" name="Nature">
        <title>Giant virus diversity and host interactions through global metagenomics.</title>
        <authorList>
            <person name="Schulz F."/>
            <person name="Roux S."/>
            <person name="Paez-Espino D."/>
            <person name="Jungbluth S."/>
            <person name="Walsh D.A."/>
            <person name="Denef V.J."/>
            <person name="McMahon K.D."/>
            <person name="Konstantinidis K.T."/>
            <person name="Eloe-Fadrosh E.A."/>
            <person name="Kyrpides N.C."/>
            <person name="Woyke T."/>
        </authorList>
    </citation>
    <scope>NUCLEOTIDE SEQUENCE</scope>
    <source>
        <strain evidence="2">GVMAG-M-3300023179-27</strain>
    </source>
</reference>
<keyword evidence="1" id="KW-0175">Coiled coil</keyword>
<evidence type="ECO:0000313" key="2">
    <source>
        <dbReference type="EMBL" id="QHT26461.1"/>
    </source>
</evidence>
<feature type="coiled-coil region" evidence="1">
    <location>
        <begin position="1"/>
        <end position="60"/>
    </location>
</feature>
<evidence type="ECO:0000256" key="1">
    <source>
        <dbReference type="SAM" id="Coils"/>
    </source>
</evidence>
<accession>A0A6C0ECU8</accession>
<organism evidence="2">
    <name type="scientific">viral metagenome</name>
    <dbReference type="NCBI Taxonomy" id="1070528"/>
    <lineage>
        <taxon>unclassified sequences</taxon>
        <taxon>metagenomes</taxon>
        <taxon>organismal metagenomes</taxon>
    </lineage>
</organism>
<proteinExistence type="predicted"/>
<name>A0A6C0ECU8_9ZZZZ</name>
<dbReference type="AlphaFoldDB" id="A0A6C0ECU8"/>
<sequence length="166" mass="20058">MEKLHDVHQGTKNKILKMEEEIEQLKKERSASNSIIDYKIKRHEHEKKELEKFVKKYEECFWNVKYTKNYIILFNKYKNVRYKFENNSETIEDFGEIKNNLGNLGRGTSFRVGDFWFCFPEKYDIFDLQIDYLVVDIVNDADDYICDSIEMDQFIDLVDEILSHKN</sequence>
<protein>
    <submittedName>
        <fullName evidence="2">Uncharacterized protein</fullName>
    </submittedName>
</protein>
<dbReference type="EMBL" id="MN739791">
    <property type="protein sequence ID" value="QHT26461.1"/>
    <property type="molecule type" value="Genomic_DNA"/>
</dbReference>